<feature type="region of interest" description="Disordered" evidence="2">
    <location>
        <begin position="126"/>
        <end position="203"/>
    </location>
</feature>
<dbReference type="GO" id="GO:0008270">
    <property type="term" value="F:zinc ion binding"/>
    <property type="evidence" value="ECO:0007669"/>
    <property type="project" value="UniProtKB-KW"/>
</dbReference>
<feature type="compositionally biased region" description="Pro residues" evidence="2">
    <location>
        <begin position="183"/>
        <end position="201"/>
    </location>
</feature>
<evidence type="ECO:0000313" key="5">
    <source>
        <dbReference type="Proteomes" id="UP000739538"/>
    </source>
</evidence>
<dbReference type="Proteomes" id="UP000739538">
    <property type="component" value="Unassembled WGS sequence"/>
</dbReference>
<feature type="compositionally biased region" description="Low complexity" evidence="2">
    <location>
        <begin position="521"/>
        <end position="554"/>
    </location>
</feature>
<comment type="caution">
    <text evidence="4">The sequence shown here is derived from an EMBL/GenBank/DDBJ whole genome shotgun (WGS) entry which is preliminary data.</text>
</comment>
<keyword evidence="1" id="KW-0863">Zinc-finger</keyword>
<dbReference type="AlphaFoldDB" id="A0A956NJ68"/>
<proteinExistence type="predicted"/>
<reference evidence="4" key="2">
    <citation type="journal article" date="2021" name="Microbiome">
        <title>Successional dynamics and alternative stable states in a saline activated sludge microbial community over 9 years.</title>
        <authorList>
            <person name="Wang Y."/>
            <person name="Ye J."/>
            <person name="Ju F."/>
            <person name="Liu L."/>
            <person name="Boyd J.A."/>
            <person name="Deng Y."/>
            <person name="Parks D.H."/>
            <person name="Jiang X."/>
            <person name="Yin X."/>
            <person name="Woodcroft B.J."/>
            <person name="Tyson G.W."/>
            <person name="Hugenholtz P."/>
            <person name="Polz M.F."/>
            <person name="Zhang T."/>
        </authorList>
    </citation>
    <scope>NUCLEOTIDE SEQUENCE</scope>
    <source>
        <strain evidence="4">HKST-UBA02</strain>
    </source>
</reference>
<accession>A0A956NJ68</accession>
<feature type="region of interest" description="Disordered" evidence="2">
    <location>
        <begin position="330"/>
        <end position="359"/>
    </location>
</feature>
<dbReference type="EMBL" id="JAGQHS010000435">
    <property type="protein sequence ID" value="MCA9759672.1"/>
    <property type="molecule type" value="Genomic_DNA"/>
</dbReference>
<feature type="non-terminal residue" evidence="4">
    <location>
        <position position="619"/>
    </location>
</feature>
<protein>
    <recommendedName>
        <fullName evidence="3">SWIM-type domain-containing protein</fullName>
    </recommendedName>
</protein>
<name>A0A956NJ68_UNCEI</name>
<keyword evidence="1" id="KW-0479">Metal-binding</keyword>
<keyword evidence="1" id="KW-0862">Zinc</keyword>
<evidence type="ECO:0000259" key="3">
    <source>
        <dbReference type="PROSITE" id="PS50966"/>
    </source>
</evidence>
<dbReference type="PROSITE" id="PS50966">
    <property type="entry name" value="ZF_SWIM"/>
    <property type="match status" value="1"/>
</dbReference>
<gene>
    <name evidence="4" type="ORF">KDA27_28000</name>
</gene>
<reference evidence="4" key="1">
    <citation type="submission" date="2020-04" db="EMBL/GenBank/DDBJ databases">
        <authorList>
            <person name="Zhang T."/>
        </authorList>
    </citation>
    <scope>NUCLEOTIDE SEQUENCE</scope>
    <source>
        <strain evidence="4">HKST-UBA02</strain>
    </source>
</reference>
<sequence length="619" mass="67734">MADVYDIIGIFPEQAREDGEILFIDLCVALRVGALPTSTIVDARVEDEGREYRVVVERQRGKVALSCTCREVTSSTACAHIWAALLEANDDRQRYRRRLMKNFDPSFLEHLDEWRLMSEELAEELGVPLPNKPKQGPKTRPTQASGHSSPWQDSFGTTRRETAQQPSPLSTSASPKRATTPASPKPTAVPPPPPKPAPPPKWKTRLRTIDTHISMGRHFSAKATDPMAGRPLRVAYFVAPGRSNEFPVELELLGARRRKNGDWGAWKKMEIPYEEIARVESEEDAAVLRRILGVIDWRVPSHGGGRTRVVLRAETFLDLVPGLATRGRLLGPQLHGSDTSRRPNDGSMSTKSYRGLSGEVRSRQVDMEPTNGIPIEWDAAGPWTMTLALHDDTEGRPIYHSRLRLVRDSDSLSPDGALYFPSGFALMENVLRHVQGDDVETWADAFHLPLEIDESDVDEFITAAAHVQGCPSIQAPESYRWNELSSPPVPRLVIAGPGEVPAPWRPGGGTSAGASTRRESTGVSAGASSSSSASPSTGASTNQSAGPSAAPSSGHRPPVGSWEEGAIGRGRLAAYMEFAYGDVLVDERCPEGRVLDTERRTLVMRHRPAEAEALRVASE</sequence>
<evidence type="ECO:0000256" key="2">
    <source>
        <dbReference type="SAM" id="MobiDB-lite"/>
    </source>
</evidence>
<dbReference type="InterPro" id="IPR007527">
    <property type="entry name" value="Znf_SWIM"/>
</dbReference>
<feature type="domain" description="SWIM-type" evidence="3">
    <location>
        <begin position="52"/>
        <end position="89"/>
    </location>
</feature>
<evidence type="ECO:0000313" key="4">
    <source>
        <dbReference type="EMBL" id="MCA9759672.1"/>
    </source>
</evidence>
<feature type="compositionally biased region" description="Polar residues" evidence="2">
    <location>
        <begin position="140"/>
        <end position="174"/>
    </location>
</feature>
<feature type="region of interest" description="Disordered" evidence="2">
    <location>
        <begin position="492"/>
        <end position="563"/>
    </location>
</feature>
<evidence type="ECO:0000256" key="1">
    <source>
        <dbReference type="PROSITE-ProRule" id="PRU00325"/>
    </source>
</evidence>
<organism evidence="4 5">
    <name type="scientific">Eiseniibacteriota bacterium</name>
    <dbReference type="NCBI Taxonomy" id="2212470"/>
    <lineage>
        <taxon>Bacteria</taxon>
        <taxon>Candidatus Eiseniibacteriota</taxon>
    </lineage>
</organism>